<dbReference type="Pfam" id="PF08281">
    <property type="entry name" value="Sigma70_r4_2"/>
    <property type="match status" value="1"/>
</dbReference>
<dbReference type="InterPro" id="IPR013249">
    <property type="entry name" value="RNA_pol_sigma70_r4_t2"/>
</dbReference>
<sequence>METKLIDHLFRHHSGKMVSILTRIFGLANLEIIEDAVQDTFLKASIKWRKQLPDNPEAWLTKAAKNRVLDIFRKIQTERKNLPELKNGIETIAINELFLDTEIADAQLRMIFTACHPKLNAKDRIAFALKTISGFSYKEISSALLTKETTIRKRIFRARKNIQQHNIQFKIPQGKELPNRLDSVLEVLYLIFNEGFHSNNKTTLVRKELCGEAMRLCKILLKNKHAQTSGTYALFALMCFHAARLDTKVNTNNEILDLKNQDRNKWSFPLIQLGNAIMDKAVENDEFSSYHYEAAIIAEHIKAPNFEQTNWNKILQWYQHLYKIQPTASHLLSMAVVSLQSKNYIKANYYFDQINPEDLEQRAYLFYAAKSDYFSLLNKKEKALKFIDIALRKVTNNLEKEYFQKKQEKLLK</sequence>
<dbReference type="PANTHER" id="PTHR47756:SF2">
    <property type="entry name" value="BLL6612 PROTEIN"/>
    <property type="match status" value="1"/>
</dbReference>
<keyword evidence="5" id="KW-1185">Reference proteome</keyword>
<evidence type="ECO:0000313" key="5">
    <source>
        <dbReference type="Proteomes" id="UP000194221"/>
    </source>
</evidence>
<evidence type="ECO:0000313" key="4">
    <source>
        <dbReference type="EMBL" id="OSY88664.1"/>
    </source>
</evidence>
<dbReference type="OrthoDB" id="9780299at2"/>
<dbReference type="InterPro" id="IPR013325">
    <property type="entry name" value="RNA_pol_sigma_r2"/>
</dbReference>
<name>A0A1Y2PDT7_9FLAO</name>
<feature type="domain" description="RNA polymerase sigma factor 70 region 4 type 2" evidence="2">
    <location>
        <begin position="110"/>
        <end position="161"/>
    </location>
</feature>
<feature type="domain" description="DUF6596" evidence="3">
    <location>
        <begin position="180"/>
        <end position="281"/>
    </location>
</feature>
<dbReference type="GO" id="GO:0003677">
    <property type="term" value="F:DNA binding"/>
    <property type="evidence" value="ECO:0007669"/>
    <property type="project" value="InterPro"/>
</dbReference>
<evidence type="ECO:0000259" key="3">
    <source>
        <dbReference type="Pfam" id="PF20239"/>
    </source>
</evidence>
<organism evidence="4 5">
    <name type="scientific">Tenacibaculum holothuriorum</name>
    <dbReference type="NCBI Taxonomy" id="1635173"/>
    <lineage>
        <taxon>Bacteria</taxon>
        <taxon>Pseudomonadati</taxon>
        <taxon>Bacteroidota</taxon>
        <taxon>Flavobacteriia</taxon>
        <taxon>Flavobacteriales</taxon>
        <taxon>Flavobacteriaceae</taxon>
        <taxon>Tenacibaculum</taxon>
    </lineage>
</organism>
<gene>
    <name evidence="4" type="ORF">WH52_03020</name>
</gene>
<dbReference type="GO" id="GO:0006352">
    <property type="term" value="P:DNA-templated transcription initiation"/>
    <property type="evidence" value="ECO:0007669"/>
    <property type="project" value="InterPro"/>
</dbReference>
<dbReference type="Gene3D" id="1.10.1740.10">
    <property type="match status" value="1"/>
</dbReference>
<dbReference type="SUPFAM" id="SSF88946">
    <property type="entry name" value="Sigma2 domain of RNA polymerase sigma factors"/>
    <property type="match status" value="1"/>
</dbReference>
<dbReference type="Proteomes" id="UP000194221">
    <property type="component" value="Unassembled WGS sequence"/>
</dbReference>
<dbReference type="InParanoid" id="A0A1Y2PDT7"/>
<dbReference type="Pfam" id="PF04542">
    <property type="entry name" value="Sigma70_r2"/>
    <property type="match status" value="1"/>
</dbReference>
<evidence type="ECO:0000259" key="1">
    <source>
        <dbReference type="Pfam" id="PF04542"/>
    </source>
</evidence>
<dbReference type="NCBIfam" id="TIGR02937">
    <property type="entry name" value="sigma70-ECF"/>
    <property type="match status" value="1"/>
</dbReference>
<dbReference type="GO" id="GO:0016987">
    <property type="term" value="F:sigma factor activity"/>
    <property type="evidence" value="ECO:0007669"/>
    <property type="project" value="InterPro"/>
</dbReference>
<proteinExistence type="predicted"/>
<dbReference type="EMBL" id="LAPZ01000002">
    <property type="protein sequence ID" value="OSY88664.1"/>
    <property type="molecule type" value="Genomic_DNA"/>
</dbReference>
<dbReference type="STRING" id="1635173.WH52_03020"/>
<dbReference type="RefSeq" id="WP_086029465.1">
    <property type="nucleotide sequence ID" value="NZ_LAPZ01000002.1"/>
</dbReference>
<dbReference type="InterPro" id="IPR007627">
    <property type="entry name" value="RNA_pol_sigma70_r2"/>
</dbReference>
<protein>
    <submittedName>
        <fullName evidence="4">Sigma factor, ECF subfamily protein</fullName>
    </submittedName>
</protein>
<feature type="domain" description="RNA polymerase sigma-70 region 2" evidence="1">
    <location>
        <begin position="9"/>
        <end position="75"/>
    </location>
</feature>
<accession>A0A1Y2PDT7</accession>
<dbReference type="SUPFAM" id="SSF88659">
    <property type="entry name" value="Sigma3 and sigma4 domains of RNA polymerase sigma factors"/>
    <property type="match status" value="1"/>
</dbReference>
<dbReference type="Gene3D" id="1.10.10.10">
    <property type="entry name" value="Winged helix-like DNA-binding domain superfamily/Winged helix DNA-binding domain"/>
    <property type="match status" value="1"/>
</dbReference>
<dbReference type="InterPro" id="IPR036388">
    <property type="entry name" value="WH-like_DNA-bd_sf"/>
</dbReference>
<dbReference type="AlphaFoldDB" id="A0A1Y2PDT7"/>
<reference evidence="4 5" key="1">
    <citation type="submission" date="2015-03" db="EMBL/GenBank/DDBJ databases">
        <title>Genome sequence of Tenacibaculum sp. S2-2, isolated from intestinal microbiota of sea cucumber, Apostichopus japonicas.</title>
        <authorList>
            <person name="Shao Z."/>
            <person name="Wang L."/>
            <person name="Li X."/>
        </authorList>
    </citation>
    <scope>NUCLEOTIDE SEQUENCE [LARGE SCALE GENOMIC DNA]</scope>
    <source>
        <strain evidence="4 5">S2-2</strain>
    </source>
</reference>
<dbReference type="InterPro" id="IPR013324">
    <property type="entry name" value="RNA_pol_sigma_r3/r4-like"/>
</dbReference>
<dbReference type="PANTHER" id="PTHR47756">
    <property type="entry name" value="BLL6612 PROTEIN-RELATED"/>
    <property type="match status" value="1"/>
</dbReference>
<dbReference type="InterPro" id="IPR046531">
    <property type="entry name" value="DUF6596"/>
</dbReference>
<comment type="caution">
    <text evidence="4">The sequence shown here is derived from an EMBL/GenBank/DDBJ whole genome shotgun (WGS) entry which is preliminary data.</text>
</comment>
<dbReference type="Pfam" id="PF20239">
    <property type="entry name" value="DUF6596"/>
    <property type="match status" value="1"/>
</dbReference>
<evidence type="ECO:0000259" key="2">
    <source>
        <dbReference type="Pfam" id="PF08281"/>
    </source>
</evidence>
<dbReference type="InterPro" id="IPR014284">
    <property type="entry name" value="RNA_pol_sigma-70_dom"/>
</dbReference>